<name>A0A654GEF3_ARATH</name>
<protein>
    <submittedName>
        <fullName evidence="2">Uncharacterized protein</fullName>
    </submittedName>
</protein>
<organism evidence="2 3">
    <name type="scientific">Arabidopsis thaliana</name>
    <name type="common">Mouse-ear cress</name>
    <dbReference type="NCBI Taxonomy" id="3702"/>
    <lineage>
        <taxon>Eukaryota</taxon>
        <taxon>Viridiplantae</taxon>
        <taxon>Streptophyta</taxon>
        <taxon>Embryophyta</taxon>
        <taxon>Tracheophyta</taxon>
        <taxon>Spermatophyta</taxon>
        <taxon>Magnoliopsida</taxon>
        <taxon>eudicotyledons</taxon>
        <taxon>Gunneridae</taxon>
        <taxon>Pentapetalae</taxon>
        <taxon>rosids</taxon>
        <taxon>malvids</taxon>
        <taxon>Brassicales</taxon>
        <taxon>Brassicaceae</taxon>
        <taxon>Camelineae</taxon>
        <taxon>Arabidopsis</taxon>
    </lineage>
</organism>
<evidence type="ECO:0000256" key="1">
    <source>
        <dbReference type="SAM" id="MobiDB-lite"/>
    </source>
</evidence>
<reference evidence="2 3" key="1">
    <citation type="submission" date="2019-11" db="EMBL/GenBank/DDBJ databases">
        <authorList>
            <person name="Jiao W.-B."/>
            <person name="Schneeberger K."/>
        </authorList>
    </citation>
    <scope>NUCLEOTIDE SEQUENCE [LARGE SCALE GENOMIC DNA]</scope>
    <source>
        <strain evidence="3">cv. An-1</strain>
    </source>
</reference>
<evidence type="ECO:0000313" key="3">
    <source>
        <dbReference type="Proteomes" id="UP000426265"/>
    </source>
</evidence>
<dbReference type="EMBL" id="CACRSJ010000110">
    <property type="protein sequence ID" value="VYS71523.1"/>
    <property type="molecule type" value="Genomic_DNA"/>
</dbReference>
<feature type="compositionally biased region" description="Polar residues" evidence="1">
    <location>
        <begin position="7"/>
        <end position="23"/>
    </location>
</feature>
<feature type="region of interest" description="Disordered" evidence="1">
    <location>
        <begin position="1"/>
        <end position="38"/>
    </location>
</feature>
<dbReference type="Proteomes" id="UP000426265">
    <property type="component" value="Unassembled WGS sequence"/>
</dbReference>
<sequence length="38" mass="4255">MIISFNPRPSSTVQNKIDFSSPDNDLATEMLSPETTRN</sequence>
<dbReference type="AlphaFoldDB" id="A0A654GEF3"/>
<evidence type="ECO:0000313" key="2">
    <source>
        <dbReference type="EMBL" id="VYS71523.1"/>
    </source>
</evidence>
<proteinExistence type="predicted"/>
<gene>
    <name evidence="2" type="ORF">AN1_LOCUS26900</name>
</gene>
<accession>A0A654GEF3</accession>